<keyword evidence="4 8" id="KW-0547">Nucleotide-binding</keyword>
<dbReference type="InterPro" id="IPR014729">
    <property type="entry name" value="Rossmann-like_a/b/a_fold"/>
</dbReference>
<gene>
    <name evidence="11" type="primary">asnB</name>
    <name evidence="11" type="ORF">FKV68_24160</name>
</gene>
<comment type="pathway">
    <text evidence="1">Amino-acid biosynthesis; L-asparagine biosynthesis; L-asparagine from L-aspartate (L-Gln route): step 1/1.</text>
</comment>
<dbReference type="InterPro" id="IPR017932">
    <property type="entry name" value="GATase_2_dom"/>
</dbReference>
<feature type="domain" description="Glutamine amidotransferase type-2" evidence="10">
    <location>
        <begin position="1"/>
        <end position="208"/>
    </location>
</feature>
<accession>A0A859QER3</accession>
<evidence type="ECO:0000313" key="12">
    <source>
        <dbReference type="Proteomes" id="UP000510721"/>
    </source>
</evidence>
<evidence type="ECO:0000256" key="2">
    <source>
        <dbReference type="ARBA" id="ARBA00005752"/>
    </source>
</evidence>
<dbReference type="InterPro" id="IPR006426">
    <property type="entry name" value="Asn_synth_AEB"/>
</dbReference>
<evidence type="ECO:0000256" key="1">
    <source>
        <dbReference type="ARBA" id="ARBA00005187"/>
    </source>
</evidence>
<dbReference type="CDD" id="cd00712">
    <property type="entry name" value="AsnB"/>
    <property type="match status" value="1"/>
</dbReference>
<dbReference type="GO" id="GO:0004066">
    <property type="term" value="F:asparagine synthase (glutamine-hydrolyzing) activity"/>
    <property type="evidence" value="ECO:0007669"/>
    <property type="project" value="UniProtKB-EC"/>
</dbReference>
<dbReference type="NCBIfam" id="TIGR01536">
    <property type="entry name" value="asn_synth_AEB"/>
    <property type="match status" value="1"/>
</dbReference>
<keyword evidence="12" id="KW-1185">Reference proteome</keyword>
<geneLocation type="plasmid" evidence="12">
    <name>pemeittgr7b</name>
</geneLocation>
<sequence length="623" mass="69242">MVGATGQENYDQRSVLGCIRRLSHRGPDALNVQIGRGFAFAHARLSIIDLGPQSDQPFSDEATGVTVTYNGEIFNYRELRKQLCQLGHRFRTKSDTEVLVRAYIEWELNGLNRLDGMFAFGLYDPRNRMTILVRDRVGIKPLYFADLSDGVAFASQPSALLQWPSCPRRPDPIGVSSFLSCRAALGQKTLFSGIKKLEPGCLAVISGGRVTVRRWWTWDRNPAPVDSRELTSLISSAVERQLVADAPVAMLLSGGLDSSILAYEVAKQASPGVVCFTGSVRGRDYDEAPYASLVAETFRLPHRIVAIPPDPSVDLVKKIVMLRSHPMGMHNEVAMYHLARSVAEDHKVVLTGEGADELFAGYGKIFRLPFDHQRSQIIRHLPPRLQRFIRGSLGLPQRGVSALDLFLERYSYFPLPLKEQLATAQWLGDLDGDAALREHFGLLWHECGGTVFDRVSHFFVRSHLPALLEMVDNTTMAVGLEARVPFVDHALTSVALNMPARARLKWNSTAAFLSAAVQPISLFSERADTSKVALREAYGHVLPAAILKRRKLGFPVPLGQWAAGTASAPFRRLLLDSNSAIVSYLDGSRLRSWLGANRPISDDFGKQVWMLCNLEIFLREHFA</sequence>
<dbReference type="PROSITE" id="PS51278">
    <property type="entry name" value="GATASE_TYPE_2"/>
    <property type="match status" value="1"/>
</dbReference>
<dbReference type="PANTHER" id="PTHR43284">
    <property type="entry name" value="ASPARAGINE SYNTHETASE (GLUTAMINE-HYDROLYZING)"/>
    <property type="match status" value="1"/>
</dbReference>
<comment type="similarity">
    <text evidence="2">Belongs to the asparagine synthetase family.</text>
</comment>
<keyword evidence="11" id="KW-0614">Plasmid</keyword>
<feature type="binding site" evidence="8">
    <location>
        <position position="280"/>
    </location>
    <ligand>
        <name>ATP</name>
        <dbReference type="ChEBI" id="CHEBI:30616"/>
    </ligand>
</feature>
<dbReference type="GO" id="GO:0006529">
    <property type="term" value="P:asparagine biosynthetic process"/>
    <property type="evidence" value="ECO:0007669"/>
    <property type="project" value="InterPro"/>
</dbReference>
<dbReference type="EC" id="6.3.5.4" evidence="3"/>
<dbReference type="GO" id="GO:0005524">
    <property type="term" value="F:ATP binding"/>
    <property type="evidence" value="ECO:0007669"/>
    <property type="project" value="UniProtKB-KW"/>
</dbReference>
<dbReference type="Gene3D" id="3.60.20.10">
    <property type="entry name" value="Glutamine Phosphoribosylpyrophosphate, subunit 1, domain 1"/>
    <property type="match status" value="1"/>
</dbReference>
<protein>
    <recommendedName>
        <fullName evidence="3">asparagine synthase (glutamine-hydrolyzing)</fullName>
        <ecNumber evidence="3">6.3.5.4</ecNumber>
    </recommendedName>
</protein>
<evidence type="ECO:0000259" key="10">
    <source>
        <dbReference type="PROSITE" id="PS51278"/>
    </source>
</evidence>
<dbReference type="KEGG" id="emx:FKV68_24160"/>
<dbReference type="AlphaFoldDB" id="A0A859QER3"/>
<feature type="binding site" evidence="8">
    <location>
        <position position="251"/>
    </location>
    <ligand>
        <name>ATP</name>
        <dbReference type="ChEBI" id="CHEBI:30616"/>
    </ligand>
</feature>
<dbReference type="Proteomes" id="UP000510721">
    <property type="component" value="Plasmid pEmeITTGR7b"/>
</dbReference>
<feature type="binding site" evidence="8">
    <location>
        <position position="95"/>
    </location>
    <ligand>
        <name>L-glutamine</name>
        <dbReference type="ChEBI" id="CHEBI:58359"/>
    </ligand>
</feature>
<keyword evidence="11" id="KW-0436">Ligase</keyword>
<evidence type="ECO:0000256" key="3">
    <source>
        <dbReference type="ARBA" id="ARBA00012737"/>
    </source>
</evidence>
<evidence type="ECO:0000256" key="7">
    <source>
        <dbReference type="ARBA" id="ARBA00048741"/>
    </source>
</evidence>
<proteinExistence type="inferred from homology"/>
<organism evidence="11 12">
    <name type="scientific">Sinorhizobium mexicanum</name>
    <dbReference type="NCBI Taxonomy" id="375549"/>
    <lineage>
        <taxon>Bacteria</taxon>
        <taxon>Pseudomonadati</taxon>
        <taxon>Pseudomonadota</taxon>
        <taxon>Alphaproteobacteria</taxon>
        <taxon>Hyphomicrobiales</taxon>
        <taxon>Rhizobiaceae</taxon>
        <taxon>Sinorhizobium/Ensifer group</taxon>
        <taxon>Sinorhizobium</taxon>
    </lineage>
</organism>
<evidence type="ECO:0000313" key="11">
    <source>
        <dbReference type="EMBL" id="QLL64503.1"/>
    </source>
</evidence>
<dbReference type="GO" id="GO:0005829">
    <property type="term" value="C:cytosol"/>
    <property type="evidence" value="ECO:0007669"/>
    <property type="project" value="TreeGrafter"/>
</dbReference>
<dbReference type="Gene3D" id="3.40.50.620">
    <property type="entry name" value="HUPs"/>
    <property type="match status" value="1"/>
</dbReference>
<reference evidence="11 12" key="1">
    <citation type="submission" date="2019-06" db="EMBL/GenBank/DDBJ databases">
        <title>Complete genome sequence of Ensifer mexicanus ITTG R7 isolated from nodules of Acacia angustissima (Mill.) Kuntze.</title>
        <authorList>
            <person name="Rincon-Rosales R."/>
            <person name="Rogel M.A."/>
            <person name="Guerrero G."/>
            <person name="Rincon-Molina C.I."/>
            <person name="Lopez-Lopez A."/>
            <person name="Martinez-Romero E."/>
        </authorList>
    </citation>
    <scope>NUCLEOTIDE SEQUENCE [LARGE SCALE GENOMIC DNA]</scope>
    <source>
        <strain evidence="11 12">ITTG R7</strain>
        <plasmid evidence="12">pemeittgr7b</plasmid>
    </source>
</reference>
<keyword evidence="5 8" id="KW-0067">ATP-binding</keyword>
<evidence type="ECO:0000256" key="6">
    <source>
        <dbReference type="ARBA" id="ARBA00022962"/>
    </source>
</evidence>
<dbReference type="SUPFAM" id="SSF56235">
    <property type="entry name" value="N-terminal nucleophile aminohydrolases (Ntn hydrolases)"/>
    <property type="match status" value="1"/>
</dbReference>
<evidence type="ECO:0000256" key="5">
    <source>
        <dbReference type="ARBA" id="ARBA00022840"/>
    </source>
</evidence>
<dbReference type="InterPro" id="IPR033738">
    <property type="entry name" value="AsnB_N"/>
</dbReference>
<dbReference type="InterPro" id="IPR051786">
    <property type="entry name" value="ASN_synthetase/amidase"/>
</dbReference>
<dbReference type="Pfam" id="PF00733">
    <property type="entry name" value="Asn_synthase"/>
    <property type="match status" value="1"/>
</dbReference>
<dbReference type="InterPro" id="IPR001962">
    <property type="entry name" value="Asn_synthase"/>
</dbReference>
<dbReference type="PANTHER" id="PTHR43284:SF1">
    <property type="entry name" value="ASPARAGINE SYNTHETASE"/>
    <property type="match status" value="1"/>
</dbReference>
<dbReference type="Pfam" id="PF13537">
    <property type="entry name" value="GATase_7"/>
    <property type="match status" value="1"/>
</dbReference>
<dbReference type="CDD" id="cd01991">
    <property type="entry name" value="Asn_synthase_B_C"/>
    <property type="match status" value="1"/>
</dbReference>
<keyword evidence="6" id="KW-0315">Glutamine amidotransferase</keyword>
<feature type="site" description="Important for beta-aspartyl-AMP intermediate formation" evidence="9">
    <location>
        <position position="353"/>
    </location>
</feature>
<evidence type="ECO:0000256" key="8">
    <source>
        <dbReference type="PIRSR" id="PIRSR001589-2"/>
    </source>
</evidence>
<evidence type="ECO:0000256" key="4">
    <source>
        <dbReference type="ARBA" id="ARBA00022741"/>
    </source>
</evidence>
<dbReference type="PIRSF" id="PIRSF001589">
    <property type="entry name" value="Asn_synthetase_glu-h"/>
    <property type="match status" value="1"/>
</dbReference>
<evidence type="ECO:0000256" key="9">
    <source>
        <dbReference type="PIRSR" id="PIRSR001589-3"/>
    </source>
</evidence>
<dbReference type="SUPFAM" id="SSF52402">
    <property type="entry name" value="Adenine nucleotide alpha hydrolases-like"/>
    <property type="match status" value="1"/>
</dbReference>
<dbReference type="EMBL" id="CP041240">
    <property type="protein sequence ID" value="QLL64503.1"/>
    <property type="molecule type" value="Genomic_DNA"/>
</dbReference>
<comment type="catalytic activity">
    <reaction evidence="7">
        <text>L-aspartate + L-glutamine + ATP + H2O = L-asparagine + L-glutamate + AMP + diphosphate + H(+)</text>
        <dbReference type="Rhea" id="RHEA:12228"/>
        <dbReference type="ChEBI" id="CHEBI:15377"/>
        <dbReference type="ChEBI" id="CHEBI:15378"/>
        <dbReference type="ChEBI" id="CHEBI:29985"/>
        <dbReference type="ChEBI" id="CHEBI:29991"/>
        <dbReference type="ChEBI" id="CHEBI:30616"/>
        <dbReference type="ChEBI" id="CHEBI:33019"/>
        <dbReference type="ChEBI" id="CHEBI:58048"/>
        <dbReference type="ChEBI" id="CHEBI:58359"/>
        <dbReference type="ChEBI" id="CHEBI:456215"/>
        <dbReference type="EC" id="6.3.5.4"/>
    </reaction>
</comment>
<dbReference type="InterPro" id="IPR029055">
    <property type="entry name" value="Ntn_hydrolases_N"/>
</dbReference>
<name>A0A859QER3_9HYPH</name>